<dbReference type="InterPro" id="IPR000953">
    <property type="entry name" value="Chromo/chromo_shadow_dom"/>
</dbReference>
<dbReference type="Pfam" id="PF17919">
    <property type="entry name" value="RT_RNaseH_2"/>
    <property type="match status" value="1"/>
</dbReference>
<dbReference type="Gene3D" id="3.10.10.10">
    <property type="entry name" value="HIV Type 1 Reverse Transcriptase, subunit A, domain 1"/>
    <property type="match status" value="1"/>
</dbReference>
<dbReference type="SUPFAM" id="SSF56672">
    <property type="entry name" value="DNA/RNA polymerases"/>
    <property type="match status" value="1"/>
</dbReference>
<organism evidence="3 4">
    <name type="scientific">Coffea arabica</name>
    <name type="common">Arabian coffee</name>
    <dbReference type="NCBI Taxonomy" id="13443"/>
    <lineage>
        <taxon>Eukaryota</taxon>
        <taxon>Viridiplantae</taxon>
        <taxon>Streptophyta</taxon>
        <taxon>Embryophyta</taxon>
        <taxon>Tracheophyta</taxon>
        <taxon>Spermatophyta</taxon>
        <taxon>Magnoliopsida</taxon>
        <taxon>eudicotyledons</taxon>
        <taxon>Gunneridae</taxon>
        <taxon>Pentapetalae</taxon>
        <taxon>asterids</taxon>
        <taxon>lamiids</taxon>
        <taxon>Gentianales</taxon>
        <taxon>Rubiaceae</taxon>
        <taxon>Ixoroideae</taxon>
        <taxon>Gardenieae complex</taxon>
        <taxon>Bertiereae - Coffeeae clade</taxon>
        <taxon>Coffeeae</taxon>
        <taxon>Coffea</taxon>
    </lineage>
</organism>
<gene>
    <name evidence="4" type="primary">LOC140006963</name>
</gene>
<keyword evidence="3" id="KW-1185">Reference proteome</keyword>
<accession>A0ABM4UEQ1</accession>
<reference evidence="4" key="1">
    <citation type="submission" date="2025-08" db="UniProtKB">
        <authorList>
            <consortium name="RefSeq"/>
        </authorList>
    </citation>
    <scope>IDENTIFICATION</scope>
    <source>
        <tissue evidence="4">Leaves</tissue>
    </source>
</reference>
<dbReference type="PANTHER" id="PTHR24559:SF448">
    <property type="entry name" value="RNA-DIRECTED DNA POLYMERASE"/>
    <property type="match status" value="1"/>
</dbReference>
<dbReference type="InterPro" id="IPR056924">
    <property type="entry name" value="SH3_Tf2-1"/>
</dbReference>
<dbReference type="Gene3D" id="3.30.70.270">
    <property type="match status" value="1"/>
</dbReference>
<dbReference type="InterPro" id="IPR000477">
    <property type="entry name" value="RT_dom"/>
</dbReference>
<evidence type="ECO:0000259" key="2">
    <source>
        <dbReference type="PROSITE" id="PS50878"/>
    </source>
</evidence>
<proteinExistence type="predicted"/>
<evidence type="ECO:0000313" key="4">
    <source>
        <dbReference type="RefSeq" id="XP_071905740.1"/>
    </source>
</evidence>
<dbReference type="InterPro" id="IPR043502">
    <property type="entry name" value="DNA/RNA_pol_sf"/>
</dbReference>
<dbReference type="PANTHER" id="PTHR24559">
    <property type="entry name" value="TRANSPOSON TY3-I GAG-POL POLYPROTEIN"/>
    <property type="match status" value="1"/>
</dbReference>
<dbReference type="RefSeq" id="XP_071905740.1">
    <property type="nucleotide sequence ID" value="XM_072049639.1"/>
</dbReference>
<feature type="domain" description="Chromo" evidence="1">
    <location>
        <begin position="475"/>
        <end position="525"/>
    </location>
</feature>
<dbReference type="Proteomes" id="UP001652660">
    <property type="component" value="Chromosome 5e"/>
</dbReference>
<sequence length="525" mass="60695">MFCVDYRQLNELTLKDKSPVPLIDELIDELHGSKFFTKIDLSAGYHQIRVKVEDRHKTAFRTHQGLYEFKVMPFGLTNAPATFQSLINHIFREQLRKYVLVFFDDILIYSPTVVDHFKQVAEVLNKLKEHYLYAKRSKCSFAQTEVAYLGHIISEKGVMADPKKVESMNAEANEAIQKLKLAMCSTPVLALPDFTKSFEIEIDSCYGGLSYEIQHKKGRENGAANALSKRANREKGDYAELVCVILEWMKEVIRSYQGDEEVQDLISWEDTQECKPAILEPSNCFTSQNDTIMVMVDRFTKSAHFVNLSHPFDVPSMARIFLDQVCKLHGVPLSMLPDKDKTHSKIATVEDHLKDRQKLDELFKKNLQEAQNKMKLYADQRSERTFSVGDWVYLRLQPHRQTTVDLRGNTKLSIKYFGPYQVIYKVGKVAYMLKLPEGSKIHPVFHVSLLKRKMGKSATPVFQLPNVDEKGHPRLELVSILDRRIVKRKNVVAIQWLIHWWGTTPAEATWEDTERIETEFPEFES</sequence>
<dbReference type="CDD" id="cd00024">
    <property type="entry name" value="CD_CSD"/>
    <property type="match status" value="1"/>
</dbReference>
<dbReference type="InterPro" id="IPR041577">
    <property type="entry name" value="RT_RNaseH_2"/>
</dbReference>
<evidence type="ECO:0000259" key="1">
    <source>
        <dbReference type="PROSITE" id="PS50013"/>
    </source>
</evidence>
<dbReference type="GeneID" id="140006963"/>
<dbReference type="InterPro" id="IPR053134">
    <property type="entry name" value="RNA-dir_DNA_polymerase"/>
</dbReference>
<evidence type="ECO:0000313" key="3">
    <source>
        <dbReference type="Proteomes" id="UP001652660"/>
    </source>
</evidence>
<name>A0ABM4UEQ1_COFAR</name>
<dbReference type="Pfam" id="PF24626">
    <property type="entry name" value="SH3_Tf2-1"/>
    <property type="match status" value="1"/>
</dbReference>
<protein>
    <recommendedName>
        <fullName evidence="5">Reverse transcriptase domain-containing protein</fullName>
    </recommendedName>
</protein>
<feature type="domain" description="Reverse transcriptase" evidence="2">
    <location>
        <begin position="1"/>
        <end position="153"/>
    </location>
</feature>
<dbReference type="Pfam" id="PF00078">
    <property type="entry name" value="RVT_1"/>
    <property type="match status" value="1"/>
</dbReference>
<dbReference type="CDD" id="cd01647">
    <property type="entry name" value="RT_LTR"/>
    <property type="match status" value="1"/>
</dbReference>
<dbReference type="InterPro" id="IPR043128">
    <property type="entry name" value="Rev_trsase/Diguanyl_cyclase"/>
</dbReference>
<dbReference type="InterPro" id="IPR016197">
    <property type="entry name" value="Chromo-like_dom_sf"/>
</dbReference>
<dbReference type="PROSITE" id="PS50878">
    <property type="entry name" value="RT_POL"/>
    <property type="match status" value="1"/>
</dbReference>
<evidence type="ECO:0008006" key="5">
    <source>
        <dbReference type="Google" id="ProtNLM"/>
    </source>
</evidence>
<dbReference type="PROSITE" id="PS50013">
    <property type="entry name" value="CHROMO_2"/>
    <property type="match status" value="1"/>
</dbReference>
<dbReference type="Gene3D" id="2.40.50.40">
    <property type="match status" value="1"/>
</dbReference>
<dbReference type="SUPFAM" id="SSF54160">
    <property type="entry name" value="Chromo domain-like"/>
    <property type="match status" value="1"/>
</dbReference>